<accession>B9D2W7</accession>
<protein>
    <submittedName>
        <fullName evidence="1">Uncharacterized protein</fullName>
    </submittedName>
</protein>
<organism evidence="1 2">
    <name type="scientific">Campylobacter rectus RM3267</name>
    <dbReference type="NCBI Taxonomy" id="553218"/>
    <lineage>
        <taxon>Bacteria</taxon>
        <taxon>Pseudomonadati</taxon>
        <taxon>Campylobacterota</taxon>
        <taxon>Epsilonproteobacteria</taxon>
        <taxon>Campylobacterales</taxon>
        <taxon>Campylobacteraceae</taxon>
        <taxon>Campylobacter</taxon>
    </lineage>
</organism>
<evidence type="ECO:0000313" key="1">
    <source>
        <dbReference type="EMBL" id="EEF13622.1"/>
    </source>
</evidence>
<name>B9D2W7_CAMRE</name>
<dbReference type="EMBL" id="ACFU01000016">
    <property type="protein sequence ID" value="EEF13622.1"/>
    <property type="molecule type" value="Genomic_DNA"/>
</dbReference>
<dbReference type="STRING" id="553218.CAMRE0001_0489"/>
<gene>
    <name evidence="1" type="ORF">CAMRE0001_0489</name>
</gene>
<dbReference type="AlphaFoldDB" id="B9D2W7"/>
<reference evidence="1 2" key="1">
    <citation type="submission" date="2008-08" db="EMBL/GenBank/DDBJ databases">
        <authorList>
            <person name="Madupu R."/>
            <person name="Durkin A.S."/>
            <person name="Torralba M."/>
            <person name="Methe B."/>
            <person name="Sutton G.G."/>
            <person name="Strausberg R.L."/>
            <person name="Nelson K.E."/>
        </authorList>
    </citation>
    <scope>NUCLEOTIDE SEQUENCE [LARGE SCALE GENOMIC DNA]</scope>
    <source>
        <strain evidence="1 2">RM3267</strain>
    </source>
</reference>
<evidence type="ECO:0000313" key="2">
    <source>
        <dbReference type="Proteomes" id="UP000003082"/>
    </source>
</evidence>
<dbReference type="Proteomes" id="UP000003082">
    <property type="component" value="Unassembled WGS sequence"/>
</dbReference>
<comment type="caution">
    <text evidence="1">The sequence shown here is derived from an EMBL/GenBank/DDBJ whole genome shotgun (WGS) entry which is preliminary data.</text>
</comment>
<proteinExistence type="predicted"/>
<sequence>MPLNFKAEKSGKLNSFGDGVKFFKNLRLAYSSSLKKY</sequence>
<keyword evidence="2" id="KW-1185">Reference proteome</keyword>